<organism evidence="2 3">
    <name type="scientific">Protopolystoma xenopodis</name>
    <dbReference type="NCBI Taxonomy" id="117903"/>
    <lineage>
        <taxon>Eukaryota</taxon>
        <taxon>Metazoa</taxon>
        <taxon>Spiralia</taxon>
        <taxon>Lophotrochozoa</taxon>
        <taxon>Platyhelminthes</taxon>
        <taxon>Monogenea</taxon>
        <taxon>Polyopisthocotylea</taxon>
        <taxon>Polystomatidea</taxon>
        <taxon>Polystomatidae</taxon>
        <taxon>Protopolystoma</taxon>
    </lineage>
</organism>
<dbReference type="EMBL" id="CAAALY010246833">
    <property type="protein sequence ID" value="VEL34014.1"/>
    <property type="molecule type" value="Genomic_DNA"/>
</dbReference>
<accession>A0A448XD41</accession>
<sequence length="142" mass="15315">MQLVNPHSLCRINFNAEIVRYTLLLARRCTLPTEVITPIRMRRKQVASAAASRFNRISAPSHAASDRPAPLGRSLASGSDFLPNFRPRNMSHPAGSSPSQSANSGHCPQAAVASAAPVVLGKTQAGGGLLEKWRKKLKQARH</sequence>
<dbReference type="Proteomes" id="UP000784294">
    <property type="component" value="Unassembled WGS sequence"/>
</dbReference>
<evidence type="ECO:0000256" key="1">
    <source>
        <dbReference type="SAM" id="MobiDB-lite"/>
    </source>
</evidence>
<comment type="caution">
    <text evidence="2">The sequence shown here is derived from an EMBL/GenBank/DDBJ whole genome shotgun (WGS) entry which is preliminary data.</text>
</comment>
<protein>
    <submittedName>
        <fullName evidence="2">Uncharacterized protein</fullName>
    </submittedName>
</protein>
<proteinExistence type="predicted"/>
<name>A0A448XD41_9PLAT</name>
<dbReference type="AlphaFoldDB" id="A0A448XD41"/>
<feature type="region of interest" description="Disordered" evidence="1">
    <location>
        <begin position="53"/>
        <end position="109"/>
    </location>
</feature>
<feature type="compositionally biased region" description="Polar residues" evidence="1">
    <location>
        <begin position="94"/>
        <end position="106"/>
    </location>
</feature>
<reference evidence="2" key="1">
    <citation type="submission" date="2018-11" db="EMBL/GenBank/DDBJ databases">
        <authorList>
            <consortium name="Pathogen Informatics"/>
        </authorList>
    </citation>
    <scope>NUCLEOTIDE SEQUENCE</scope>
</reference>
<gene>
    <name evidence="2" type="ORF">PXEA_LOCUS27454</name>
</gene>
<keyword evidence="3" id="KW-1185">Reference proteome</keyword>
<evidence type="ECO:0000313" key="3">
    <source>
        <dbReference type="Proteomes" id="UP000784294"/>
    </source>
</evidence>
<evidence type="ECO:0000313" key="2">
    <source>
        <dbReference type="EMBL" id="VEL34014.1"/>
    </source>
</evidence>